<accession>G0J1I4</accession>
<dbReference type="eggNOG" id="COG1435">
    <property type="taxonomic scope" value="Bacteria"/>
</dbReference>
<feature type="domain" description="RagB/SusD" evidence="6">
    <location>
        <begin position="282"/>
        <end position="500"/>
    </location>
</feature>
<dbReference type="RefSeq" id="WP_014021665.1">
    <property type="nucleotide sequence ID" value="NC_015914.1"/>
</dbReference>
<keyword evidence="4" id="KW-0472">Membrane</keyword>
<dbReference type="Proteomes" id="UP000001635">
    <property type="component" value="Chromosome"/>
</dbReference>
<gene>
    <name evidence="8" type="ordered locus">Cycma_3666</name>
</gene>
<dbReference type="SUPFAM" id="SSF48452">
    <property type="entry name" value="TPR-like"/>
    <property type="match status" value="1"/>
</dbReference>
<keyword evidence="9" id="KW-1185">Reference proteome</keyword>
<protein>
    <submittedName>
        <fullName evidence="8">RagB/SusD domain-containing protein</fullName>
    </submittedName>
</protein>
<evidence type="ECO:0000256" key="4">
    <source>
        <dbReference type="ARBA" id="ARBA00023136"/>
    </source>
</evidence>
<evidence type="ECO:0000256" key="1">
    <source>
        <dbReference type="ARBA" id="ARBA00004442"/>
    </source>
</evidence>
<keyword evidence="5" id="KW-0998">Cell outer membrane</keyword>
<dbReference type="CDD" id="cd08977">
    <property type="entry name" value="SusD"/>
    <property type="match status" value="1"/>
</dbReference>
<dbReference type="Gene3D" id="1.25.40.390">
    <property type="match status" value="1"/>
</dbReference>
<dbReference type="PROSITE" id="PS51257">
    <property type="entry name" value="PROKAR_LIPOPROTEIN"/>
    <property type="match status" value="1"/>
</dbReference>
<dbReference type="AlphaFoldDB" id="G0J1I4"/>
<evidence type="ECO:0000256" key="3">
    <source>
        <dbReference type="ARBA" id="ARBA00022729"/>
    </source>
</evidence>
<evidence type="ECO:0000256" key="5">
    <source>
        <dbReference type="ARBA" id="ARBA00023237"/>
    </source>
</evidence>
<dbReference type="HOGENOM" id="CLU_015553_0_0_10"/>
<organism evidence="8 9">
    <name type="scientific">Cyclobacterium marinum (strain ATCC 25205 / DSM 745 / LMG 13164 / NCIMB 1802)</name>
    <name type="common">Flectobacillus marinus</name>
    <dbReference type="NCBI Taxonomy" id="880070"/>
    <lineage>
        <taxon>Bacteria</taxon>
        <taxon>Pseudomonadati</taxon>
        <taxon>Bacteroidota</taxon>
        <taxon>Cytophagia</taxon>
        <taxon>Cytophagales</taxon>
        <taxon>Cyclobacteriaceae</taxon>
        <taxon>Cyclobacterium</taxon>
    </lineage>
</organism>
<proteinExistence type="inferred from homology"/>
<sequence length="501" mass="57053">MKKNSIYKVFLSCLVWTIVACSEDVLEINPTDQYSIDTFWETEEHANAGLTGCYQVLRSTFGSLFETDMVTPNAWGYNENGGLGPLARGVQLTTDPALAGKWNVSYSGIGRANTFLNNIDDVNMNEDLKKRMIGEAKFLRALYYFQLINYFGDVPLILETPDAELHSDLPRDPKVLVVTQILKDLEEASNVLPIIYEDKDTGRATKGAAISLKSRLLLYEENWPAAAEAAKEVIDLNVYSLFPNYRELFMIENENNEEVIFNVEFLAPRFTNNYDQSIYILNTPAPLKDLVDSYLMIDGLSIQESPLYDSSMPYENRDPRLHQSIACIGYPFNGKITELSDVVNTGFGMKKFTSFSDEISNIVPPNTELNPIVMRYAETLLTYAEAQNEAVGPDQSVYDALNLLRSRTSVNMPEVQSGLSKEEMRELIRLERRIELAFEGLYYSDIRRWRTAEVVNNGPIYNYEGNVITNRTFNKDRDYLWPVPFVQIQENPELTQNPGYN</sequence>
<dbReference type="InterPro" id="IPR012944">
    <property type="entry name" value="SusD_RagB_dom"/>
</dbReference>
<feature type="domain" description="SusD-like N-terminal" evidence="7">
    <location>
        <begin position="95"/>
        <end position="218"/>
    </location>
</feature>
<dbReference type="Pfam" id="PF07980">
    <property type="entry name" value="SusD_RagB"/>
    <property type="match status" value="1"/>
</dbReference>
<name>G0J1I4_CYCMS</name>
<dbReference type="Pfam" id="PF14322">
    <property type="entry name" value="SusD-like_3"/>
    <property type="match status" value="1"/>
</dbReference>
<evidence type="ECO:0000313" key="8">
    <source>
        <dbReference type="EMBL" id="AEL27379.1"/>
    </source>
</evidence>
<dbReference type="InterPro" id="IPR011990">
    <property type="entry name" value="TPR-like_helical_dom_sf"/>
</dbReference>
<comment type="similarity">
    <text evidence="2">Belongs to the SusD family.</text>
</comment>
<dbReference type="STRING" id="880070.Cycma_3666"/>
<dbReference type="KEGG" id="cmr:Cycma_3666"/>
<evidence type="ECO:0000313" key="9">
    <source>
        <dbReference type="Proteomes" id="UP000001635"/>
    </source>
</evidence>
<keyword evidence="3" id="KW-0732">Signal</keyword>
<reference evidence="9" key="1">
    <citation type="submission" date="2011-07" db="EMBL/GenBank/DDBJ databases">
        <title>The complete genome of Cyclobacterium marinum DSM 745.</title>
        <authorList>
            <person name="Lucas S."/>
            <person name="Han J."/>
            <person name="Lapidus A."/>
            <person name="Bruce D."/>
            <person name="Goodwin L."/>
            <person name="Pitluck S."/>
            <person name="Peters L."/>
            <person name="Kyrpides N."/>
            <person name="Mavromatis K."/>
            <person name="Ivanova N."/>
            <person name="Ovchinnikova G."/>
            <person name="Chertkov O."/>
            <person name="Detter J.C."/>
            <person name="Tapia R."/>
            <person name="Han C."/>
            <person name="Land M."/>
            <person name="Hauser L."/>
            <person name="Markowitz V."/>
            <person name="Cheng J.-F."/>
            <person name="Hugenholtz P."/>
            <person name="Woyke T."/>
            <person name="Wu D."/>
            <person name="Tindall B."/>
            <person name="Schuetze A."/>
            <person name="Brambilla E."/>
            <person name="Klenk H.-P."/>
            <person name="Eisen J.A."/>
        </authorList>
    </citation>
    <scope>NUCLEOTIDE SEQUENCE [LARGE SCALE GENOMIC DNA]</scope>
    <source>
        <strain evidence="9">ATCC 25205 / DSM 745 / LMG 13164 / NCIMB 1802</strain>
    </source>
</reference>
<evidence type="ECO:0000259" key="7">
    <source>
        <dbReference type="Pfam" id="PF14322"/>
    </source>
</evidence>
<evidence type="ECO:0000256" key="2">
    <source>
        <dbReference type="ARBA" id="ARBA00006275"/>
    </source>
</evidence>
<dbReference type="EMBL" id="CP002955">
    <property type="protein sequence ID" value="AEL27379.1"/>
    <property type="molecule type" value="Genomic_DNA"/>
</dbReference>
<dbReference type="InterPro" id="IPR033985">
    <property type="entry name" value="SusD-like_N"/>
</dbReference>
<dbReference type="OrthoDB" id="621018at2"/>
<comment type="subcellular location">
    <subcellularLocation>
        <location evidence="1">Cell outer membrane</location>
    </subcellularLocation>
</comment>
<evidence type="ECO:0000259" key="6">
    <source>
        <dbReference type="Pfam" id="PF07980"/>
    </source>
</evidence>
<dbReference type="GO" id="GO:0009279">
    <property type="term" value="C:cell outer membrane"/>
    <property type="evidence" value="ECO:0007669"/>
    <property type="project" value="UniProtKB-SubCell"/>
</dbReference>